<evidence type="ECO:0000259" key="2">
    <source>
        <dbReference type="Pfam" id="PF01847"/>
    </source>
</evidence>
<evidence type="ECO:0000313" key="3">
    <source>
        <dbReference type="EMBL" id="PWU48924.1"/>
    </source>
</evidence>
<dbReference type="Proteomes" id="UP000245683">
    <property type="component" value="Unassembled WGS sequence"/>
</dbReference>
<dbReference type="AlphaFoldDB" id="A0A317K6L7"/>
<dbReference type="OrthoDB" id="8905713at2"/>
<feature type="compositionally biased region" description="Low complexity" evidence="1">
    <location>
        <begin position="1"/>
        <end position="29"/>
    </location>
</feature>
<keyword evidence="4" id="KW-1185">Reference proteome</keyword>
<protein>
    <recommendedName>
        <fullName evidence="2">von Hippel-Lindau disease tumour suppressor beta domain-containing protein</fullName>
    </recommendedName>
</protein>
<proteinExistence type="predicted"/>
<accession>A0A317K6L7</accession>
<evidence type="ECO:0000256" key="1">
    <source>
        <dbReference type="SAM" id="MobiDB-lite"/>
    </source>
</evidence>
<evidence type="ECO:0000313" key="4">
    <source>
        <dbReference type="Proteomes" id="UP000245683"/>
    </source>
</evidence>
<gene>
    <name evidence="3" type="ORF">DLJ46_10780</name>
</gene>
<comment type="caution">
    <text evidence="3">The sequence shown here is derived from an EMBL/GenBank/DDBJ whole genome shotgun (WGS) entry which is preliminary data.</text>
</comment>
<dbReference type="Gene3D" id="2.60.40.780">
    <property type="entry name" value="von Hippel-Lindau disease tumour suppressor, beta domain"/>
    <property type="match status" value="1"/>
</dbReference>
<dbReference type="SUPFAM" id="SSF49468">
    <property type="entry name" value="VHL"/>
    <property type="match status" value="1"/>
</dbReference>
<dbReference type="Pfam" id="PF01847">
    <property type="entry name" value="VHL"/>
    <property type="match status" value="1"/>
</dbReference>
<organism evidence="3 4">
    <name type="scientific">Micromonospora globispora</name>
    <dbReference type="NCBI Taxonomy" id="1450148"/>
    <lineage>
        <taxon>Bacteria</taxon>
        <taxon>Bacillati</taxon>
        <taxon>Actinomycetota</taxon>
        <taxon>Actinomycetes</taxon>
        <taxon>Micromonosporales</taxon>
        <taxon>Micromonosporaceae</taxon>
        <taxon>Micromonospora</taxon>
    </lineage>
</organism>
<dbReference type="InterPro" id="IPR036208">
    <property type="entry name" value="VHL_sf"/>
</dbReference>
<reference evidence="4" key="1">
    <citation type="submission" date="2018-05" db="EMBL/GenBank/DDBJ databases">
        <title>Micromonospora globispora sp. nov. and Micromonospora rugosa sp. nov., isolated from marine sediment.</title>
        <authorList>
            <person name="Carro L."/>
            <person name="Aysel V."/>
            <person name="Cetin D."/>
            <person name="Igual J.M."/>
            <person name="Klenk H.-P."/>
            <person name="Trujillo M.E."/>
            <person name="Sahin N."/>
        </authorList>
    </citation>
    <scope>NUCLEOTIDE SEQUENCE [LARGE SCALE GENOMIC DNA]</scope>
    <source>
        <strain evidence="4">S2904</strain>
    </source>
</reference>
<dbReference type="EMBL" id="QGSV01000150">
    <property type="protein sequence ID" value="PWU48924.1"/>
    <property type="molecule type" value="Genomic_DNA"/>
</dbReference>
<feature type="domain" description="von Hippel-Lindau disease tumour suppressor beta" evidence="2">
    <location>
        <begin position="65"/>
        <end position="112"/>
    </location>
</feature>
<dbReference type="InterPro" id="IPR024053">
    <property type="entry name" value="VHL_beta_dom"/>
</dbReference>
<name>A0A317K6L7_9ACTN</name>
<dbReference type="InterPro" id="IPR037140">
    <property type="entry name" value="VHL_beta_dom_sf"/>
</dbReference>
<feature type="region of interest" description="Disordered" evidence="1">
    <location>
        <begin position="1"/>
        <end position="60"/>
    </location>
</feature>
<sequence length="131" mass="14389">MPSRAPSPTRRPTHTSTHSPRPTASASSPTPRPTLPRPGELTPLPPSQESSLKSSGGGPETFIDFVNARSETVVVHWLDYGGQRQQYAILQPGQWYRQQTYVGHPWVVTNAQGVGLVCFLPAYETLRAVVR</sequence>